<protein>
    <submittedName>
        <fullName evidence="1">Uncharacterized protein</fullName>
    </submittedName>
</protein>
<evidence type="ECO:0000313" key="2">
    <source>
        <dbReference type="Proteomes" id="UP001524501"/>
    </source>
</evidence>
<dbReference type="RefSeq" id="WP_255970513.1">
    <property type="nucleotide sequence ID" value="NZ_JANFQF010000012.1"/>
</dbReference>
<comment type="caution">
    <text evidence="1">The sequence shown here is derived from an EMBL/GenBank/DDBJ whole genome shotgun (WGS) entry which is preliminary data.</text>
</comment>
<organism evidence="1 2">
    <name type="scientific">Rhodococcus tibetensis</name>
    <dbReference type="NCBI Taxonomy" id="2965064"/>
    <lineage>
        <taxon>Bacteria</taxon>
        <taxon>Bacillati</taxon>
        <taxon>Actinomycetota</taxon>
        <taxon>Actinomycetes</taxon>
        <taxon>Mycobacteriales</taxon>
        <taxon>Nocardiaceae</taxon>
        <taxon>Rhodococcus</taxon>
    </lineage>
</organism>
<keyword evidence="2" id="KW-1185">Reference proteome</keyword>
<dbReference type="Proteomes" id="UP001524501">
    <property type="component" value="Unassembled WGS sequence"/>
</dbReference>
<evidence type="ECO:0000313" key="1">
    <source>
        <dbReference type="EMBL" id="MCQ4120697.1"/>
    </source>
</evidence>
<reference evidence="1 2" key="1">
    <citation type="submission" date="2022-07" db="EMBL/GenBank/DDBJ databases">
        <title>Degradation activity of malathion, p-nitrophenol and potential low-temperature adaptation strategy of Rhodococcus sp. FXJ9.536.</title>
        <authorList>
            <person name="Huang J."/>
            <person name="Huang Y."/>
        </authorList>
    </citation>
    <scope>NUCLEOTIDE SEQUENCE [LARGE SCALE GENOMIC DNA]</scope>
    <source>
        <strain evidence="1 2">FXJ9.536</strain>
    </source>
</reference>
<name>A0ABT1QER6_9NOCA</name>
<sequence>MKKPSDECLALGRTECLRERTVTVVEHCQIGRGLSLSELDRSAQLQVPPTDIAVTRSREQAR</sequence>
<gene>
    <name evidence="1" type="ORF">NOF53_16205</name>
</gene>
<accession>A0ABT1QER6</accession>
<proteinExistence type="predicted"/>
<dbReference type="EMBL" id="JANFQF010000012">
    <property type="protein sequence ID" value="MCQ4120697.1"/>
    <property type="molecule type" value="Genomic_DNA"/>
</dbReference>